<gene>
    <name evidence="6" type="ORF">FRZ44_46330</name>
</gene>
<sequence length="79" mass="8931">MPLALHSITPYIPPMRGFLFVLLLIAMFGTLAVLFVGLFAMARGGEFNKRHGNKLMRLRVMMQGLAILIFFALMMAMRD</sequence>
<keyword evidence="3 4" id="KW-0472">Membrane</keyword>
<accession>A0A5J6MTH3</accession>
<evidence type="ECO:0000256" key="1">
    <source>
        <dbReference type="ARBA" id="ARBA00022692"/>
    </source>
</evidence>
<feature type="transmembrane region" description="Helical" evidence="4">
    <location>
        <begin position="20"/>
        <end position="40"/>
    </location>
</feature>
<evidence type="ECO:0000256" key="4">
    <source>
        <dbReference type="SAM" id="Phobius"/>
    </source>
</evidence>
<organism evidence="6 7">
    <name type="scientific">Hypericibacter terrae</name>
    <dbReference type="NCBI Taxonomy" id="2602015"/>
    <lineage>
        <taxon>Bacteria</taxon>
        <taxon>Pseudomonadati</taxon>
        <taxon>Pseudomonadota</taxon>
        <taxon>Alphaproteobacteria</taxon>
        <taxon>Rhodospirillales</taxon>
        <taxon>Dongiaceae</taxon>
        <taxon>Hypericibacter</taxon>
    </lineage>
</organism>
<dbReference type="PROSITE" id="PS51503">
    <property type="entry name" value="HIG1"/>
    <property type="match status" value="1"/>
</dbReference>
<keyword evidence="7" id="KW-1185">Reference proteome</keyword>
<name>A0A5J6MTH3_9PROT</name>
<evidence type="ECO:0000256" key="3">
    <source>
        <dbReference type="ARBA" id="ARBA00023136"/>
    </source>
</evidence>
<dbReference type="Gene3D" id="6.10.140.1320">
    <property type="match status" value="1"/>
</dbReference>
<feature type="transmembrane region" description="Helical" evidence="4">
    <location>
        <begin position="60"/>
        <end position="77"/>
    </location>
</feature>
<evidence type="ECO:0000313" key="7">
    <source>
        <dbReference type="Proteomes" id="UP000326202"/>
    </source>
</evidence>
<dbReference type="Pfam" id="PF04588">
    <property type="entry name" value="HIG_1_N"/>
    <property type="match status" value="1"/>
</dbReference>
<evidence type="ECO:0000256" key="2">
    <source>
        <dbReference type="ARBA" id="ARBA00022989"/>
    </source>
</evidence>
<evidence type="ECO:0000313" key="6">
    <source>
        <dbReference type="EMBL" id="QEX19320.1"/>
    </source>
</evidence>
<dbReference type="Proteomes" id="UP000326202">
    <property type="component" value="Chromosome"/>
</dbReference>
<keyword evidence="2 4" id="KW-1133">Transmembrane helix</keyword>
<feature type="domain" description="HIG1" evidence="5">
    <location>
        <begin position="1"/>
        <end position="79"/>
    </location>
</feature>
<evidence type="ECO:0000259" key="5">
    <source>
        <dbReference type="PROSITE" id="PS51503"/>
    </source>
</evidence>
<dbReference type="InterPro" id="IPR007667">
    <property type="entry name" value="Hypoxia_induced_domain"/>
</dbReference>
<proteinExistence type="predicted"/>
<reference evidence="6 7" key="1">
    <citation type="submission" date="2019-08" db="EMBL/GenBank/DDBJ databases">
        <title>Hyperibacter terrae gen. nov., sp. nov. and Hyperibacter viscosus sp. nov., two new members in the family Rhodospirillaceae isolated from the rhizosphere of Hypericum perforatum.</title>
        <authorList>
            <person name="Noviana Z."/>
        </authorList>
    </citation>
    <scope>NUCLEOTIDE SEQUENCE [LARGE SCALE GENOMIC DNA]</scope>
    <source>
        <strain evidence="6 7">R5913</strain>
    </source>
</reference>
<protein>
    <recommendedName>
        <fullName evidence="5">HIG1 domain-containing protein</fullName>
    </recommendedName>
</protein>
<dbReference type="RefSeq" id="WP_225308411.1">
    <property type="nucleotide sequence ID" value="NZ_CP042906.1"/>
</dbReference>
<dbReference type="NCBIfam" id="NF033233">
    <property type="entry name" value="twin_helix"/>
    <property type="match status" value="1"/>
</dbReference>
<dbReference type="EMBL" id="CP042906">
    <property type="protein sequence ID" value="QEX19320.1"/>
    <property type="molecule type" value="Genomic_DNA"/>
</dbReference>
<dbReference type="KEGG" id="htq:FRZ44_46330"/>
<dbReference type="AlphaFoldDB" id="A0A5J6MTH3"/>
<keyword evidence="1 4" id="KW-0812">Transmembrane</keyword>